<evidence type="ECO:0000313" key="1">
    <source>
        <dbReference type="EMBL" id="CAH1722290.1"/>
    </source>
</evidence>
<accession>A0A9P0IX58</accession>
<organism evidence="1 2">
    <name type="scientific">Aphis gossypii</name>
    <name type="common">Cotton aphid</name>
    <dbReference type="NCBI Taxonomy" id="80765"/>
    <lineage>
        <taxon>Eukaryota</taxon>
        <taxon>Metazoa</taxon>
        <taxon>Ecdysozoa</taxon>
        <taxon>Arthropoda</taxon>
        <taxon>Hexapoda</taxon>
        <taxon>Insecta</taxon>
        <taxon>Pterygota</taxon>
        <taxon>Neoptera</taxon>
        <taxon>Paraneoptera</taxon>
        <taxon>Hemiptera</taxon>
        <taxon>Sternorrhyncha</taxon>
        <taxon>Aphidomorpha</taxon>
        <taxon>Aphidoidea</taxon>
        <taxon>Aphididae</taxon>
        <taxon>Aphidini</taxon>
        <taxon>Aphis</taxon>
        <taxon>Aphis</taxon>
    </lineage>
</organism>
<gene>
    <name evidence="1" type="ORF">APHIGO_LOCUS4721</name>
</gene>
<reference evidence="1" key="1">
    <citation type="submission" date="2022-02" db="EMBL/GenBank/DDBJ databases">
        <authorList>
            <person name="King R."/>
        </authorList>
    </citation>
    <scope>NUCLEOTIDE SEQUENCE</scope>
</reference>
<reference evidence="1" key="2">
    <citation type="submission" date="2022-10" db="EMBL/GenBank/DDBJ databases">
        <authorList>
            <consortium name="ENA_rothamsted_submissions"/>
            <consortium name="culmorum"/>
            <person name="King R."/>
        </authorList>
    </citation>
    <scope>NUCLEOTIDE SEQUENCE</scope>
</reference>
<keyword evidence="2" id="KW-1185">Reference proteome</keyword>
<sequence>MARRTMNCWREGQTADCRLSGRPTETECGFHIFNALAHSSHEYTTACVSAHTPPPPSPDGRCGRACATHAHTLTHMRPFIRAPNRSPAALATAIDRKLPSPPRRLLLLLRHSRNKKSAKFPSPDRATTTTGCCYYYY</sequence>
<name>A0A9P0IX58_APHGO</name>
<dbReference type="Proteomes" id="UP001154329">
    <property type="component" value="Chromosome 2"/>
</dbReference>
<dbReference type="AlphaFoldDB" id="A0A9P0IX58"/>
<protein>
    <submittedName>
        <fullName evidence="1">Uncharacterized protein</fullName>
    </submittedName>
</protein>
<evidence type="ECO:0000313" key="2">
    <source>
        <dbReference type="Proteomes" id="UP001154329"/>
    </source>
</evidence>
<dbReference type="EMBL" id="OU899035">
    <property type="protein sequence ID" value="CAH1722290.1"/>
    <property type="molecule type" value="Genomic_DNA"/>
</dbReference>
<proteinExistence type="predicted"/>